<dbReference type="InterPro" id="IPR036913">
    <property type="entry name" value="YegP-like_sf"/>
</dbReference>
<name>A0ABT3PPV6_9BACT</name>
<comment type="caution">
    <text evidence="2">The sequence shown here is derived from an EMBL/GenBank/DDBJ whole genome shotgun (WGS) entry which is preliminary data.</text>
</comment>
<dbReference type="Gene3D" id="2.30.29.80">
    <property type="match status" value="1"/>
</dbReference>
<dbReference type="SUPFAM" id="SSF160113">
    <property type="entry name" value="YegP-like"/>
    <property type="match status" value="1"/>
</dbReference>
<dbReference type="EMBL" id="JAGGJA010000008">
    <property type="protein sequence ID" value="MCW9707898.1"/>
    <property type="molecule type" value="Genomic_DNA"/>
</dbReference>
<feature type="domain" description="DUF1508" evidence="1">
    <location>
        <begin position="10"/>
        <end position="57"/>
    </location>
</feature>
<accession>A0ABT3PPV6</accession>
<evidence type="ECO:0000313" key="3">
    <source>
        <dbReference type="Proteomes" id="UP001207918"/>
    </source>
</evidence>
<dbReference type="InterPro" id="IPR051141">
    <property type="entry name" value="UPF0339_domain"/>
</dbReference>
<dbReference type="RefSeq" id="WP_265766686.1">
    <property type="nucleotide sequence ID" value="NZ_JAGGJA010000008.1"/>
</dbReference>
<proteinExistence type="predicted"/>
<gene>
    <name evidence="2" type="ORF">J6I44_13605</name>
</gene>
<dbReference type="InterPro" id="IPR010879">
    <property type="entry name" value="DUF1508"/>
</dbReference>
<dbReference type="PANTHER" id="PTHR40606:SF1">
    <property type="entry name" value="UPF0339 PROTEIN YEGP"/>
    <property type="match status" value="1"/>
</dbReference>
<keyword evidence="3" id="KW-1185">Reference proteome</keyword>
<dbReference type="Pfam" id="PF07411">
    <property type="entry name" value="DUF1508"/>
    <property type="match status" value="1"/>
</dbReference>
<organism evidence="2 3">
    <name type="scientific">Fodinibius salsisoli</name>
    <dbReference type="NCBI Taxonomy" id="2820877"/>
    <lineage>
        <taxon>Bacteria</taxon>
        <taxon>Pseudomonadati</taxon>
        <taxon>Balneolota</taxon>
        <taxon>Balneolia</taxon>
        <taxon>Balneolales</taxon>
        <taxon>Balneolaceae</taxon>
        <taxon>Fodinibius</taxon>
    </lineage>
</organism>
<reference evidence="2 3" key="1">
    <citation type="submission" date="2021-03" db="EMBL/GenBank/DDBJ databases">
        <title>Aliifodinibius sp. nov., a new bacterium isolated from saline soil.</title>
        <authorList>
            <person name="Galisteo C."/>
            <person name="De La Haba R."/>
            <person name="Sanchez-Porro C."/>
            <person name="Ventosa A."/>
        </authorList>
    </citation>
    <scope>NUCLEOTIDE SEQUENCE [LARGE SCALE GENOMIC DNA]</scope>
    <source>
        <strain evidence="2 3">1BSP15-2V2</strain>
    </source>
</reference>
<protein>
    <submittedName>
        <fullName evidence="2">YegP family protein</fullName>
    </submittedName>
</protein>
<sequence>MAYKFEIYEDKGGKFRFNFVAPNGETMFSSQGYASKSSLKNSIESIQENVPGADVTEREDD</sequence>
<evidence type="ECO:0000313" key="2">
    <source>
        <dbReference type="EMBL" id="MCW9707898.1"/>
    </source>
</evidence>
<evidence type="ECO:0000259" key="1">
    <source>
        <dbReference type="Pfam" id="PF07411"/>
    </source>
</evidence>
<dbReference type="PANTHER" id="PTHR40606">
    <property type="match status" value="1"/>
</dbReference>
<dbReference type="Proteomes" id="UP001207918">
    <property type="component" value="Unassembled WGS sequence"/>
</dbReference>